<dbReference type="Pfam" id="PF18933">
    <property type="entry name" value="PsbP_2"/>
    <property type="match status" value="1"/>
</dbReference>
<keyword evidence="1" id="KW-0812">Transmembrane</keyword>
<keyword evidence="1" id="KW-1133">Transmembrane helix</keyword>
<organism evidence="2 3">
    <name type="scientific">Methanobrevibacter smithii</name>
    <dbReference type="NCBI Taxonomy" id="2173"/>
    <lineage>
        <taxon>Archaea</taxon>
        <taxon>Methanobacteriati</taxon>
        <taxon>Methanobacteriota</taxon>
        <taxon>Methanomada group</taxon>
        <taxon>Methanobacteria</taxon>
        <taxon>Methanobacteriales</taxon>
        <taxon>Methanobacteriaceae</taxon>
        <taxon>Methanobrevibacter</taxon>
    </lineage>
</organism>
<proteinExistence type="predicted"/>
<evidence type="ECO:0000256" key="1">
    <source>
        <dbReference type="SAM" id="Phobius"/>
    </source>
</evidence>
<accession>A0A2H4U512</accession>
<dbReference type="Proteomes" id="UP000232133">
    <property type="component" value="Chromosome"/>
</dbReference>
<keyword evidence="1" id="KW-0472">Membrane</keyword>
<sequence>MKKCPECGNPSYDGAPACGNCGYKFPKMKPSAPKKEIFDKAPEKKKKQFSDEESTIEIIKENKILIGAIILITIIVICGIVITGPNNNNQTAQSGDMVKFSEAGFSFSYPSSWNEVNGTDSDHEGSVFFKNENGTIIQYYNVSNDSTSLKDITQDRISYAQENGNYIDTVQTITLDGRNASDVILEQSNGNYTRYVSLFSNGELYVFKISGDSLNSINSSDINTVLQTADIA</sequence>
<dbReference type="EMBL" id="CP017803">
    <property type="protein sequence ID" value="ATZ59197.1"/>
    <property type="molecule type" value="Genomic_DNA"/>
</dbReference>
<feature type="transmembrane region" description="Helical" evidence="1">
    <location>
        <begin position="64"/>
        <end position="84"/>
    </location>
</feature>
<evidence type="ECO:0000313" key="3">
    <source>
        <dbReference type="Proteomes" id="UP000232133"/>
    </source>
</evidence>
<name>A0A2H4U512_METSM</name>
<protein>
    <submittedName>
        <fullName evidence="2">Zinc ribbon domain-containing protein</fullName>
    </submittedName>
</protein>
<reference evidence="3" key="1">
    <citation type="submission" date="2016-10" db="EMBL/GenBank/DDBJ databases">
        <authorList>
            <person name="Kim B.-C."/>
            <person name="Jeong H."/>
        </authorList>
    </citation>
    <scope>NUCLEOTIDE SEQUENCE [LARGE SCALE GENOMIC DNA]</scope>
    <source>
        <strain evidence="3">KB11</strain>
    </source>
</reference>
<dbReference type="RefSeq" id="WP_011953932.1">
    <property type="nucleotide sequence ID" value="NZ_CAYASF010000013.1"/>
</dbReference>
<dbReference type="AlphaFoldDB" id="A0A2H4U512"/>
<dbReference type="GeneID" id="78817125"/>
<gene>
    <name evidence="2" type="ORF">BK798_01615</name>
</gene>
<evidence type="ECO:0000313" key="2">
    <source>
        <dbReference type="EMBL" id="ATZ59197.1"/>
    </source>
</evidence>